<dbReference type="InterPro" id="IPR036890">
    <property type="entry name" value="HATPase_C_sf"/>
</dbReference>
<evidence type="ECO:0000256" key="10">
    <source>
        <dbReference type="SAM" id="Phobius"/>
    </source>
</evidence>
<evidence type="ECO:0000259" key="11">
    <source>
        <dbReference type="PROSITE" id="PS50109"/>
    </source>
</evidence>
<dbReference type="GO" id="GO:0000155">
    <property type="term" value="F:phosphorelay sensor kinase activity"/>
    <property type="evidence" value="ECO:0007669"/>
    <property type="project" value="InterPro"/>
</dbReference>
<dbReference type="Pfam" id="PF00672">
    <property type="entry name" value="HAMP"/>
    <property type="match status" value="1"/>
</dbReference>
<dbReference type="InterPro" id="IPR005467">
    <property type="entry name" value="His_kinase_dom"/>
</dbReference>
<dbReference type="PRINTS" id="PR00344">
    <property type="entry name" value="BCTRLSENSOR"/>
</dbReference>
<evidence type="ECO:0000256" key="2">
    <source>
        <dbReference type="ARBA" id="ARBA00004651"/>
    </source>
</evidence>
<dbReference type="OrthoDB" id="9804645at2"/>
<dbReference type="EMBL" id="VDDA01000005">
    <property type="protein sequence ID" value="TNC12921.1"/>
    <property type="molecule type" value="Genomic_DNA"/>
</dbReference>
<dbReference type="SMART" id="SM00304">
    <property type="entry name" value="HAMP"/>
    <property type="match status" value="1"/>
</dbReference>
<keyword evidence="10" id="KW-1133">Transmembrane helix</keyword>
<evidence type="ECO:0000259" key="12">
    <source>
        <dbReference type="PROSITE" id="PS50885"/>
    </source>
</evidence>
<evidence type="ECO:0000256" key="7">
    <source>
        <dbReference type="ARBA" id="ARBA00022741"/>
    </source>
</evidence>
<dbReference type="GO" id="GO:0005524">
    <property type="term" value="F:ATP binding"/>
    <property type="evidence" value="ECO:0007669"/>
    <property type="project" value="UniProtKB-KW"/>
</dbReference>
<dbReference type="RefSeq" id="WP_139036459.1">
    <property type="nucleotide sequence ID" value="NZ_VDDA01000005.1"/>
</dbReference>
<evidence type="ECO:0000256" key="8">
    <source>
        <dbReference type="ARBA" id="ARBA00022777"/>
    </source>
</evidence>
<dbReference type="PROSITE" id="PS50109">
    <property type="entry name" value="HIS_KIN"/>
    <property type="match status" value="1"/>
</dbReference>
<evidence type="ECO:0000313" key="14">
    <source>
        <dbReference type="Proteomes" id="UP000305267"/>
    </source>
</evidence>
<comment type="catalytic activity">
    <reaction evidence="1">
        <text>ATP + protein L-histidine = ADP + protein N-phospho-L-histidine.</text>
        <dbReference type="EC" id="2.7.13.3"/>
    </reaction>
</comment>
<organism evidence="13 14">
    <name type="scientific">Methylobacterium terricola</name>
    <dbReference type="NCBI Taxonomy" id="2583531"/>
    <lineage>
        <taxon>Bacteria</taxon>
        <taxon>Pseudomonadati</taxon>
        <taxon>Pseudomonadota</taxon>
        <taxon>Alphaproteobacteria</taxon>
        <taxon>Hyphomicrobiales</taxon>
        <taxon>Methylobacteriaceae</taxon>
        <taxon>Methylobacterium</taxon>
    </lineage>
</organism>
<dbReference type="Proteomes" id="UP000305267">
    <property type="component" value="Unassembled WGS sequence"/>
</dbReference>
<evidence type="ECO:0000256" key="9">
    <source>
        <dbReference type="ARBA" id="ARBA00022840"/>
    </source>
</evidence>
<dbReference type="PANTHER" id="PTHR44936:SF10">
    <property type="entry name" value="SENSOR PROTEIN RSTB"/>
    <property type="match status" value="1"/>
</dbReference>
<comment type="subcellular location">
    <subcellularLocation>
        <location evidence="2">Cell membrane</location>
        <topology evidence="2">Multi-pass membrane protein</topology>
    </subcellularLocation>
</comment>
<dbReference type="Pfam" id="PF02518">
    <property type="entry name" value="HATPase_c"/>
    <property type="match status" value="1"/>
</dbReference>
<keyword evidence="8" id="KW-0418">Kinase</keyword>
<keyword evidence="10" id="KW-0472">Membrane</keyword>
<evidence type="ECO:0000256" key="3">
    <source>
        <dbReference type="ARBA" id="ARBA00012438"/>
    </source>
</evidence>
<feature type="domain" description="HAMP" evidence="12">
    <location>
        <begin position="195"/>
        <end position="247"/>
    </location>
</feature>
<evidence type="ECO:0000313" key="13">
    <source>
        <dbReference type="EMBL" id="TNC12921.1"/>
    </source>
</evidence>
<name>A0A5C4LG23_9HYPH</name>
<keyword evidence="10" id="KW-0812">Transmembrane</keyword>
<dbReference type="InterPro" id="IPR003594">
    <property type="entry name" value="HATPase_dom"/>
</dbReference>
<dbReference type="PROSITE" id="PS50885">
    <property type="entry name" value="HAMP"/>
    <property type="match status" value="1"/>
</dbReference>
<dbReference type="GO" id="GO:0005886">
    <property type="term" value="C:plasma membrane"/>
    <property type="evidence" value="ECO:0007669"/>
    <property type="project" value="UniProtKB-SubCell"/>
</dbReference>
<sequence length="457" mass="48890">MARIGLLGRIMLVLLGALSLLVVATFGIDRWQRSQEHWPYASRFPRLDQAAGIMDLLRNADPAQRPAILRAVNGEALRAEIVDAPPDLAALIREPVLEARLHRLTGEAADGIRAFTDTDMLYRGTGPADMETGHRRRPIGSLALATSRLSDGRTLVVSAIRGHRSFMPWLLGQPLSLWVAILGVAVAGLVTVGARHELVPLRRLTGAVSRFDGRTAEPALVPQGAPEIRRLTQAVQAMQDRIVGLMGERSLLIGAISHDLKTYLTRMRLRAEGIAERERRERLVADLDAMTALIETSLGFARGTAAEVGRSPVDLADIVAVEVAEHAAQGARITLSGEEVRDATVAGDAVALRRVMANLIGNAVKFGRSSVAVAVRRTGAACQVVVEDDGPGIPEAERTAVFSPYYRIERSRNRRTGGTGLGLAIARQIVEAHGGTVAAEAGSRGGARLVVTLPALA</sequence>
<dbReference type="CDD" id="cd00082">
    <property type="entry name" value="HisKA"/>
    <property type="match status" value="1"/>
</dbReference>
<evidence type="ECO:0000256" key="4">
    <source>
        <dbReference type="ARBA" id="ARBA00022475"/>
    </source>
</evidence>
<evidence type="ECO:0000256" key="1">
    <source>
        <dbReference type="ARBA" id="ARBA00000085"/>
    </source>
</evidence>
<dbReference type="AlphaFoldDB" id="A0A5C4LG23"/>
<dbReference type="Gene3D" id="3.30.565.10">
    <property type="entry name" value="Histidine kinase-like ATPase, C-terminal domain"/>
    <property type="match status" value="1"/>
</dbReference>
<evidence type="ECO:0000256" key="6">
    <source>
        <dbReference type="ARBA" id="ARBA00022679"/>
    </source>
</evidence>
<protein>
    <recommendedName>
        <fullName evidence="3">histidine kinase</fullName>
        <ecNumber evidence="3">2.7.13.3</ecNumber>
    </recommendedName>
</protein>
<keyword evidence="14" id="KW-1185">Reference proteome</keyword>
<proteinExistence type="predicted"/>
<dbReference type="InterPro" id="IPR004358">
    <property type="entry name" value="Sig_transdc_His_kin-like_C"/>
</dbReference>
<dbReference type="InterPro" id="IPR003661">
    <property type="entry name" value="HisK_dim/P_dom"/>
</dbReference>
<comment type="caution">
    <text evidence="13">The sequence shown here is derived from an EMBL/GenBank/DDBJ whole genome shotgun (WGS) entry which is preliminary data.</text>
</comment>
<evidence type="ECO:0000256" key="5">
    <source>
        <dbReference type="ARBA" id="ARBA00022553"/>
    </source>
</evidence>
<dbReference type="EC" id="2.7.13.3" evidence="3"/>
<dbReference type="SMART" id="SM00388">
    <property type="entry name" value="HisKA"/>
    <property type="match status" value="1"/>
</dbReference>
<reference evidence="13 14" key="1">
    <citation type="submission" date="2019-06" db="EMBL/GenBank/DDBJ databases">
        <title>Genome of Methylobacterium sp. 17Sr1-39.</title>
        <authorList>
            <person name="Seo T."/>
        </authorList>
    </citation>
    <scope>NUCLEOTIDE SEQUENCE [LARGE SCALE GENOMIC DNA]</scope>
    <source>
        <strain evidence="13 14">17Sr1-39</strain>
    </source>
</reference>
<dbReference type="SMART" id="SM00387">
    <property type="entry name" value="HATPase_c"/>
    <property type="match status" value="1"/>
</dbReference>
<keyword evidence="9" id="KW-0067">ATP-binding</keyword>
<dbReference type="InterPro" id="IPR003660">
    <property type="entry name" value="HAMP_dom"/>
</dbReference>
<feature type="domain" description="Histidine kinase" evidence="11">
    <location>
        <begin position="255"/>
        <end position="457"/>
    </location>
</feature>
<keyword evidence="5" id="KW-0597">Phosphoprotein</keyword>
<keyword evidence="4" id="KW-1003">Cell membrane</keyword>
<keyword evidence="6" id="KW-0808">Transferase</keyword>
<dbReference type="SUPFAM" id="SSF55874">
    <property type="entry name" value="ATPase domain of HSP90 chaperone/DNA topoisomerase II/histidine kinase"/>
    <property type="match status" value="1"/>
</dbReference>
<accession>A0A5C4LG23</accession>
<dbReference type="InterPro" id="IPR050980">
    <property type="entry name" value="2C_sensor_his_kinase"/>
</dbReference>
<feature type="transmembrane region" description="Helical" evidence="10">
    <location>
        <begin position="175"/>
        <end position="194"/>
    </location>
</feature>
<keyword evidence="7" id="KW-0547">Nucleotide-binding</keyword>
<dbReference type="PANTHER" id="PTHR44936">
    <property type="entry name" value="SENSOR PROTEIN CREC"/>
    <property type="match status" value="1"/>
</dbReference>
<dbReference type="SUPFAM" id="SSF47384">
    <property type="entry name" value="Homodimeric domain of signal transducing histidine kinase"/>
    <property type="match status" value="1"/>
</dbReference>
<dbReference type="Gene3D" id="1.10.287.130">
    <property type="match status" value="1"/>
</dbReference>
<dbReference type="InterPro" id="IPR036097">
    <property type="entry name" value="HisK_dim/P_sf"/>
</dbReference>
<gene>
    <name evidence="13" type="ORF">FF100_14825</name>
</gene>